<dbReference type="Proteomes" id="UP000245048">
    <property type="component" value="Unassembled WGS sequence"/>
</dbReference>
<keyword evidence="1" id="KW-0175">Coiled coil</keyword>
<keyword evidence="3" id="KW-1185">Reference proteome</keyword>
<name>A0A2U1V3X7_9PROT</name>
<dbReference type="EMBL" id="PDOA01000006">
    <property type="protein sequence ID" value="PWC28617.1"/>
    <property type="molecule type" value="Genomic_DNA"/>
</dbReference>
<evidence type="ECO:0000313" key="2">
    <source>
        <dbReference type="EMBL" id="PWC28617.1"/>
    </source>
</evidence>
<organism evidence="2 3">
    <name type="scientific">Teichococcus aestuarii</name>
    <dbReference type="NCBI Taxonomy" id="568898"/>
    <lineage>
        <taxon>Bacteria</taxon>
        <taxon>Pseudomonadati</taxon>
        <taxon>Pseudomonadota</taxon>
        <taxon>Alphaproteobacteria</taxon>
        <taxon>Acetobacterales</taxon>
        <taxon>Roseomonadaceae</taxon>
        <taxon>Roseomonas</taxon>
    </lineage>
</organism>
<evidence type="ECO:0008006" key="4">
    <source>
        <dbReference type="Google" id="ProtNLM"/>
    </source>
</evidence>
<dbReference type="AlphaFoldDB" id="A0A2U1V3X7"/>
<accession>A0A2U1V3X7</accession>
<protein>
    <recommendedName>
        <fullName evidence="4">DUF3102 domain-containing protein</fullName>
    </recommendedName>
</protein>
<gene>
    <name evidence="2" type="ORF">CR165_10830</name>
</gene>
<reference evidence="3" key="1">
    <citation type="submission" date="2017-10" db="EMBL/GenBank/DDBJ databases">
        <authorList>
            <person name="Toshchakov S.V."/>
            <person name="Goeva M.A."/>
        </authorList>
    </citation>
    <scope>NUCLEOTIDE SEQUENCE [LARGE SCALE GENOMIC DNA]</scope>
    <source>
        <strain evidence="3">JR1/69-1-13</strain>
    </source>
</reference>
<comment type="caution">
    <text evidence="2">The sequence shown here is derived from an EMBL/GenBank/DDBJ whole genome shotgun (WGS) entry which is preliminary data.</text>
</comment>
<evidence type="ECO:0000313" key="3">
    <source>
        <dbReference type="Proteomes" id="UP000245048"/>
    </source>
</evidence>
<feature type="coiled-coil region" evidence="1">
    <location>
        <begin position="167"/>
        <end position="204"/>
    </location>
</feature>
<evidence type="ECO:0000256" key="1">
    <source>
        <dbReference type="SAM" id="Coils"/>
    </source>
</evidence>
<proteinExistence type="predicted"/>
<dbReference type="RefSeq" id="WP_109517012.1">
    <property type="nucleotide sequence ID" value="NZ_JBHSCH010000070.1"/>
</dbReference>
<dbReference type="OrthoDB" id="7266764at2"/>
<sequence length="208" mass="23628">MAVDPKERWGARKAASRRASILTIAHEDVETPRTTVYKLSNETEVVREVEVLWETAQRAFLAIGRLLVQAERQFRGSFEKDIISRLPFNRSVAHMLRTVAEKVEQGYVPEAELPRSYAAAFRLVTLEPEALEEARSRGLVSPHTPRSAIERFRQELKSQRIAASGEAALLAVKRRDLLSRLERAKREVEKLSQELAELDSLEASQDHS</sequence>